<dbReference type="Proteomes" id="UP000004619">
    <property type="component" value="Unassembled WGS sequence"/>
</dbReference>
<sequence length="56" mass="6137">MSVFSKCAASIVFASFPDDNDAGSSLRQQSAGCQFKIEDKLRKIQQKSRILNNLSG</sequence>
<gene>
    <name evidence="1" type="ORF">FAEPRAA2165_00245</name>
</gene>
<accession>C7H1V4</accession>
<dbReference type="STRING" id="411483.FAEPRAA2165_00245"/>
<reference evidence="1" key="1">
    <citation type="submission" date="2009-08" db="EMBL/GenBank/DDBJ databases">
        <authorList>
            <person name="Weinstock G."/>
            <person name="Sodergren E."/>
            <person name="Clifton S."/>
            <person name="Fulton L."/>
            <person name="Fulton B."/>
            <person name="Courtney L."/>
            <person name="Fronick C."/>
            <person name="Harrison M."/>
            <person name="Strong C."/>
            <person name="Farmer C."/>
            <person name="Delahaunty K."/>
            <person name="Markovic C."/>
            <person name="Hall O."/>
            <person name="Minx P."/>
            <person name="Tomlinson C."/>
            <person name="Mitreva M."/>
            <person name="Nelson J."/>
            <person name="Hou S."/>
            <person name="Wollam A."/>
            <person name="Pepin K.H."/>
            <person name="Johnson M."/>
            <person name="Bhonagiri V."/>
            <person name="Nash W.E."/>
            <person name="Warren W."/>
            <person name="Chinwalla A."/>
            <person name="Mardis E.R."/>
            <person name="Wilson R.K."/>
        </authorList>
    </citation>
    <scope>NUCLEOTIDE SEQUENCE [LARGE SCALE GENOMIC DNA]</scope>
    <source>
        <strain evidence="1">A2-165</strain>
    </source>
</reference>
<proteinExistence type="predicted"/>
<protein>
    <submittedName>
        <fullName evidence="1">Uncharacterized protein</fullName>
    </submittedName>
</protein>
<organism evidence="1 2">
    <name type="scientific">Faecalibacterium duncaniae (strain DSM 17677 / JCM 31915 / A2-165)</name>
    <name type="common">Faecalibacterium prausnitzii</name>
    <dbReference type="NCBI Taxonomy" id="411483"/>
    <lineage>
        <taxon>Bacteria</taxon>
        <taxon>Bacillati</taxon>
        <taxon>Bacillota</taxon>
        <taxon>Clostridia</taxon>
        <taxon>Eubacteriales</taxon>
        <taxon>Oscillospiraceae</taxon>
        <taxon>Faecalibacterium</taxon>
    </lineage>
</organism>
<comment type="caution">
    <text evidence="1">The sequence shown here is derived from an EMBL/GenBank/DDBJ whole genome shotgun (WGS) entry which is preliminary data.</text>
</comment>
<dbReference type="EMBL" id="ACOP02000003">
    <property type="protein sequence ID" value="EEU98315.1"/>
    <property type="molecule type" value="Genomic_DNA"/>
</dbReference>
<evidence type="ECO:0000313" key="2">
    <source>
        <dbReference type="Proteomes" id="UP000004619"/>
    </source>
</evidence>
<dbReference type="HOGENOM" id="CLU_3007586_0_0_9"/>
<dbReference type="AlphaFoldDB" id="C7H1V4"/>
<evidence type="ECO:0000313" key="1">
    <source>
        <dbReference type="EMBL" id="EEU98315.1"/>
    </source>
</evidence>
<keyword evidence="2" id="KW-1185">Reference proteome</keyword>
<name>C7H1V4_FAED2</name>